<feature type="region of interest" description="Disordered" evidence="1">
    <location>
        <begin position="78"/>
        <end position="150"/>
    </location>
</feature>
<feature type="compositionally biased region" description="Low complexity" evidence="1">
    <location>
        <begin position="109"/>
        <end position="122"/>
    </location>
</feature>
<evidence type="ECO:0000256" key="1">
    <source>
        <dbReference type="SAM" id="MobiDB-lite"/>
    </source>
</evidence>
<evidence type="ECO:0008006" key="4">
    <source>
        <dbReference type="Google" id="ProtNLM"/>
    </source>
</evidence>
<dbReference type="EMBL" id="CP144745">
    <property type="protein sequence ID" value="WVZ54067.1"/>
    <property type="molecule type" value="Genomic_DNA"/>
</dbReference>
<dbReference type="InterPro" id="IPR036047">
    <property type="entry name" value="F-box-like_dom_sf"/>
</dbReference>
<feature type="compositionally biased region" description="Basic and acidic residues" evidence="1">
    <location>
        <begin position="133"/>
        <end position="142"/>
    </location>
</feature>
<dbReference type="AlphaFoldDB" id="A0AAQ3PWA7"/>
<sequence length="216" mass="23643">MFNRNSSVHDHFARSTPHTVPNLDLYHRPQLQSPHTRWRRRRSATPPGLRCPCCPLRASGRHGLPTLPRRLGCFDSSGGGEVHQASAAAATGDGGSGAMSKKQRTEEPSSSSSGARECSSASVRAPQWLPDARGVEDLRRGSGSEGGAQARVPDLREDLVFELLMRAKAWTLASAACVSSGWRQLAREEWLRVIQAWQAHPTPTSPIHPTHLHLDR</sequence>
<gene>
    <name evidence="2" type="ORF">U9M48_004932</name>
</gene>
<name>A0AAQ3PWA7_PASNO</name>
<protein>
    <recommendedName>
        <fullName evidence="4">F-box domain-containing protein</fullName>
    </recommendedName>
</protein>
<accession>A0AAQ3PWA7</accession>
<evidence type="ECO:0000313" key="3">
    <source>
        <dbReference type="Proteomes" id="UP001341281"/>
    </source>
</evidence>
<organism evidence="2 3">
    <name type="scientific">Paspalum notatum var. saurae</name>
    <dbReference type="NCBI Taxonomy" id="547442"/>
    <lineage>
        <taxon>Eukaryota</taxon>
        <taxon>Viridiplantae</taxon>
        <taxon>Streptophyta</taxon>
        <taxon>Embryophyta</taxon>
        <taxon>Tracheophyta</taxon>
        <taxon>Spermatophyta</taxon>
        <taxon>Magnoliopsida</taxon>
        <taxon>Liliopsida</taxon>
        <taxon>Poales</taxon>
        <taxon>Poaceae</taxon>
        <taxon>PACMAD clade</taxon>
        <taxon>Panicoideae</taxon>
        <taxon>Andropogonodae</taxon>
        <taxon>Paspaleae</taxon>
        <taxon>Paspalinae</taxon>
        <taxon>Paspalum</taxon>
    </lineage>
</organism>
<dbReference type="SUPFAM" id="SSF81383">
    <property type="entry name" value="F-box domain"/>
    <property type="match status" value="1"/>
</dbReference>
<dbReference type="Proteomes" id="UP001341281">
    <property type="component" value="Chromosome 01"/>
</dbReference>
<keyword evidence="3" id="KW-1185">Reference proteome</keyword>
<feature type="region of interest" description="Disordered" evidence="1">
    <location>
        <begin position="1"/>
        <end position="47"/>
    </location>
</feature>
<evidence type="ECO:0000313" key="2">
    <source>
        <dbReference type="EMBL" id="WVZ54067.1"/>
    </source>
</evidence>
<proteinExistence type="predicted"/>
<reference evidence="2 3" key="1">
    <citation type="submission" date="2024-02" db="EMBL/GenBank/DDBJ databases">
        <title>High-quality chromosome-scale genome assembly of Pensacola bahiagrass (Paspalum notatum Flugge var. saurae).</title>
        <authorList>
            <person name="Vega J.M."/>
            <person name="Podio M."/>
            <person name="Orjuela J."/>
            <person name="Siena L.A."/>
            <person name="Pessino S.C."/>
            <person name="Combes M.C."/>
            <person name="Mariac C."/>
            <person name="Albertini E."/>
            <person name="Pupilli F."/>
            <person name="Ortiz J.P.A."/>
            <person name="Leblanc O."/>
        </authorList>
    </citation>
    <scope>NUCLEOTIDE SEQUENCE [LARGE SCALE GENOMIC DNA]</scope>
    <source>
        <strain evidence="2">R1</strain>
        <tissue evidence="2">Leaf</tissue>
    </source>
</reference>